<evidence type="ECO:0000313" key="8">
    <source>
        <dbReference type="Proteomes" id="UP001271769"/>
    </source>
</evidence>
<dbReference type="GO" id="GO:0051213">
    <property type="term" value="F:dioxygenase activity"/>
    <property type="evidence" value="ECO:0007669"/>
    <property type="project" value="UniProtKB-KW"/>
</dbReference>
<feature type="domain" description="TauD/TfdA-like" evidence="6">
    <location>
        <begin position="7"/>
        <end position="276"/>
    </location>
</feature>
<evidence type="ECO:0000256" key="2">
    <source>
        <dbReference type="ARBA" id="ARBA00022723"/>
    </source>
</evidence>
<evidence type="ECO:0000256" key="5">
    <source>
        <dbReference type="ARBA" id="ARBA00023004"/>
    </source>
</evidence>
<accession>A0ABU5E1U1</accession>
<dbReference type="SUPFAM" id="SSF51197">
    <property type="entry name" value="Clavaminate synthase-like"/>
    <property type="match status" value="1"/>
</dbReference>
<dbReference type="PANTHER" id="PTHR30468">
    <property type="entry name" value="ALPHA-KETOGLUTARATE-DEPENDENT SULFONATE DIOXYGENASE"/>
    <property type="match status" value="1"/>
</dbReference>
<dbReference type="InterPro" id="IPR003819">
    <property type="entry name" value="TauD/TfdA-like"/>
</dbReference>
<dbReference type="Proteomes" id="UP001271769">
    <property type="component" value="Unassembled WGS sequence"/>
</dbReference>
<sequence>MRNDLHIRPVTPHLGAEVSGVNLKDAPDAMLGEVQAAFAAHGVLFFPEQNLTPDELLAVTSRFGTVLRVPYVKGMDSHPDIIAVLKEADEKRISTFGGTWHTDFSFLPQPPDATLLQAAELPPVGGDTIWANQYLAYETLSPGLQRMLDPLLAVHTGWPHGTMGPGPDAAVSRSIKMVRNDASADREVLHPVVRVHPVTGRKALFVNPVYTQRFADMTAAESKPLLDFLHAHATRPEFQVRLKWQDGMLVMWDNRSTLHLAINDYDGQRRLLYRTTLAGAAPTGAASGR</sequence>
<keyword evidence="8" id="KW-1185">Reference proteome</keyword>
<keyword evidence="3 7" id="KW-0223">Dioxygenase</keyword>
<keyword evidence="2" id="KW-0479">Metal-binding</keyword>
<dbReference type="InterPro" id="IPR042098">
    <property type="entry name" value="TauD-like_sf"/>
</dbReference>
<name>A0ABU5E1U1_9PROT</name>
<dbReference type="EMBL" id="JAXCLX010000003">
    <property type="protein sequence ID" value="MDY0873563.1"/>
    <property type="molecule type" value="Genomic_DNA"/>
</dbReference>
<comment type="similarity">
    <text evidence="1">Belongs to the TfdA dioxygenase family.</text>
</comment>
<comment type="caution">
    <text evidence="7">The sequence shown here is derived from an EMBL/GenBank/DDBJ whole genome shotgun (WGS) entry which is preliminary data.</text>
</comment>
<evidence type="ECO:0000256" key="1">
    <source>
        <dbReference type="ARBA" id="ARBA00005896"/>
    </source>
</evidence>
<evidence type="ECO:0000256" key="3">
    <source>
        <dbReference type="ARBA" id="ARBA00022964"/>
    </source>
</evidence>
<gene>
    <name evidence="7" type="ORF">SMD31_16605</name>
</gene>
<evidence type="ECO:0000259" key="6">
    <source>
        <dbReference type="Pfam" id="PF02668"/>
    </source>
</evidence>
<keyword evidence="4" id="KW-0560">Oxidoreductase</keyword>
<proteinExistence type="inferred from homology"/>
<dbReference type="PANTHER" id="PTHR30468:SF1">
    <property type="entry name" value="ALPHA-KETOGLUTARATE-DEPENDENT SULFONATE DIOXYGENASE"/>
    <property type="match status" value="1"/>
</dbReference>
<keyword evidence="5" id="KW-0408">Iron</keyword>
<reference evidence="7 8" key="1">
    <citation type="journal article" date="2013" name="Antonie Van Leeuwenhoek">
        <title>Dongia rigui sp. nov., isolated from freshwater of a large wetland in Korea.</title>
        <authorList>
            <person name="Baik K.S."/>
            <person name="Hwang Y.M."/>
            <person name="Choi J.S."/>
            <person name="Kwon J."/>
            <person name="Seong C.N."/>
        </authorList>
    </citation>
    <scope>NUCLEOTIDE SEQUENCE [LARGE SCALE GENOMIC DNA]</scope>
    <source>
        <strain evidence="7 8">04SU4-P</strain>
    </source>
</reference>
<evidence type="ECO:0000313" key="7">
    <source>
        <dbReference type="EMBL" id="MDY0873563.1"/>
    </source>
</evidence>
<organism evidence="7 8">
    <name type="scientific">Dongia rigui</name>
    <dbReference type="NCBI Taxonomy" id="940149"/>
    <lineage>
        <taxon>Bacteria</taxon>
        <taxon>Pseudomonadati</taxon>
        <taxon>Pseudomonadota</taxon>
        <taxon>Alphaproteobacteria</taxon>
        <taxon>Rhodospirillales</taxon>
        <taxon>Dongiaceae</taxon>
        <taxon>Dongia</taxon>
    </lineage>
</organism>
<dbReference type="Pfam" id="PF02668">
    <property type="entry name" value="TauD"/>
    <property type="match status" value="1"/>
</dbReference>
<dbReference type="InterPro" id="IPR051323">
    <property type="entry name" value="AtsK-like"/>
</dbReference>
<protein>
    <submittedName>
        <fullName evidence="7">TauD/TfdA family dioxygenase</fullName>
    </submittedName>
</protein>
<dbReference type="Gene3D" id="3.60.130.10">
    <property type="entry name" value="Clavaminate synthase-like"/>
    <property type="match status" value="1"/>
</dbReference>
<dbReference type="RefSeq" id="WP_320502037.1">
    <property type="nucleotide sequence ID" value="NZ_JAXCLX010000003.1"/>
</dbReference>
<evidence type="ECO:0000256" key="4">
    <source>
        <dbReference type="ARBA" id="ARBA00023002"/>
    </source>
</evidence>